<protein>
    <submittedName>
        <fullName evidence="1 2">Uncharacterized protein</fullName>
    </submittedName>
</protein>
<dbReference type="VEuPathDB" id="VectorBase:ISCI023713"/>
<dbReference type="PaxDb" id="6945-B7QI56"/>
<dbReference type="InParanoid" id="B7QI56"/>
<dbReference type="EnsemblMetazoa" id="ISCW023713-RA">
    <property type="protein sequence ID" value="ISCW023713-PA"/>
    <property type="gene ID" value="ISCW023713"/>
</dbReference>
<dbReference type="VEuPathDB" id="VectorBase:ISCW023713"/>
<name>B7QI56_IXOSC</name>
<gene>
    <name evidence="1" type="ORF">IscW_ISCW023713</name>
</gene>
<accession>B7QI56</accession>
<evidence type="ECO:0000313" key="2">
    <source>
        <dbReference type="EnsemblMetazoa" id="ISCW023713-PA"/>
    </source>
</evidence>
<organism>
    <name type="scientific">Ixodes scapularis</name>
    <name type="common">Black-legged tick</name>
    <name type="synonym">Deer tick</name>
    <dbReference type="NCBI Taxonomy" id="6945"/>
    <lineage>
        <taxon>Eukaryota</taxon>
        <taxon>Metazoa</taxon>
        <taxon>Ecdysozoa</taxon>
        <taxon>Arthropoda</taxon>
        <taxon>Chelicerata</taxon>
        <taxon>Arachnida</taxon>
        <taxon>Acari</taxon>
        <taxon>Parasitiformes</taxon>
        <taxon>Ixodida</taxon>
        <taxon>Ixodoidea</taxon>
        <taxon>Ixodidae</taxon>
        <taxon>Ixodinae</taxon>
        <taxon>Ixodes</taxon>
    </lineage>
</organism>
<dbReference type="Proteomes" id="UP000001555">
    <property type="component" value="Unassembled WGS sequence"/>
</dbReference>
<reference evidence="1 3" key="1">
    <citation type="submission" date="2008-03" db="EMBL/GenBank/DDBJ databases">
        <title>Annotation of Ixodes scapularis.</title>
        <authorList>
            <consortium name="Ixodes scapularis Genome Project Consortium"/>
            <person name="Caler E."/>
            <person name="Hannick L.I."/>
            <person name="Bidwell S."/>
            <person name="Joardar V."/>
            <person name="Thiagarajan M."/>
            <person name="Amedeo P."/>
            <person name="Galinsky K.J."/>
            <person name="Schobel S."/>
            <person name="Inman J."/>
            <person name="Hostetler J."/>
            <person name="Miller J."/>
            <person name="Hammond M."/>
            <person name="Megy K."/>
            <person name="Lawson D."/>
            <person name="Kodira C."/>
            <person name="Sutton G."/>
            <person name="Meyer J."/>
            <person name="Hill C.A."/>
            <person name="Birren B."/>
            <person name="Nene V."/>
            <person name="Collins F."/>
            <person name="Alarcon-Chaidez F."/>
            <person name="Wikel S."/>
            <person name="Strausberg R."/>
        </authorList>
    </citation>
    <scope>NUCLEOTIDE SEQUENCE [LARGE SCALE GENOMIC DNA]</scope>
    <source>
        <strain evidence="3">Wikel</strain>
        <strain evidence="1">Wikel colony</strain>
    </source>
</reference>
<evidence type="ECO:0000313" key="1">
    <source>
        <dbReference type="EMBL" id="EEC18528.1"/>
    </source>
</evidence>
<dbReference type="EMBL" id="ABJB010799887">
    <property type="status" value="NOT_ANNOTATED_CDS"/>
    <property type="molecule type" value="Genomic_DNA"/>
</dbReference>
<proteinExistence type="predicted"/>
<dbReference type="AlphaFoldDB" id="B7QI56"/>
<dbReference type="EMBL" id="DS943661">
    <property type="protein sequence ID" value="EEC18528.1"/>
    <property type="molecule type" value="Genomic_DNA"/>
</dbReference>
<reference evidence="2" key="2">
    <citation type="submission" date="2020-05" db="UniProtKB">
        <authorList>
            <consortium name="EnsemblMetazoa"/>
        </authorList>
    </citation>
    <scope>IDENTIFICATION</scope>
    <source>
        <strain evidence="2">wikel</strain>
    </source>
</reference>
<sequence length="121" mass="13657">MNLQTRTWSIKTLTPTSPAILGMIQARSWEQTVSYATCQLVHASIFLKVPCGRKPQLGISAEGTVLSLCKYIVSHFQETSIDQAHSKCHGTKCKHILKGDHFTKYRCNVSYSDLKKMKQQN</sequence>
<evidence type="ECO:0000313" key="3">
    <source>
        <dbReference type="Proteomes" id="UP000001555"/>
    </source>
</evidence>
<keyword evidence="3" id="KW-1185">Reference proteome</keyword>
<dbReference type="HOGENOM" id="CLU_2040666_0_0_1"/>